<dbReference type="InterPro" id="IPR011992">
    <property type="entry name" value="EF-hand-dom_pair"/>
</dbReference>
<comment type="caution">
    <text evidence="5">The sequence shown here is derived from an EMBL/GenBank/DDBJ whole genome shotgun (WGS) entry which is preliminary data.</text>
</comment>
<dbReference type="PROSITE" id="PS00018">
    <property type="entry name" value="EF_HAND_1"/>
    <property type="match status" value="2"/>
</dbReference>
<keyword evidence="3" id="KW-0812">Transmembrane</keyword>
<reference evidence="5" key="1">
    <citation type="submission" date="2020-10" db="EMBL/GenBank/DDBJ databases">
        <title>Unveiling of a novel bifunctional photoreceptor, Dualchrome1, isolated from a cosmopolitan green alga.</title>
        <authorList>
            <person name="Suzuki S."/>
            <person name="Kawachi M."/>
        </authorList>
    </citation>
    <scope>NUCLEOTIDE SEQUENCE</scope>
    <source>
        <strain evidence="5">NIES 2893</strain>
    </source>
</reference>
<keyword evidence="6" id="KW-1185">Reference proteome</keyword>
<dbReference type="NCBIfam" id="TIGR02167">
    <property type="entry name" value="Liste_lipo_26"/>
    <property type="match status" value="6"/>
</dbReference>
<keyword evidence="3" id="KW-1133">Transmembrane helix</keyword>
<dbReference type="CDD" id="cd00051">
    <property type="entry name" value="EFh"/>
    <property type="match status" value="1"/>
</dbReference>
<feature type="transmembrane region" description="Helical" evidence="3">
    <location>
        <begin position="150"/>
        <end position="176"/>
    </location>
</feature>
<dbReference type="Pfam" id="PF13202">
    <property type="entry name" value="EF-hand_5"/>
    <property type="match status" value="2"/>
</dbReference>
<feature type="compositionally biased region" description="Low complexity" evidence="2">
    <location>
        <begin position="392"/>
        <end position="402"/>
    </location>
</feature>
<dbReference type="PROSITE" id="PS50222">
    <property type="entry name" value="EF_HAND_2"/>
    <property type="match status" value="1"/>
</dbReference>
<dbReference type="EMBL" id="BNJQ01000042">
    <property type="protein sequence ID" value="GHP12467.1"/>
    <property type="molecule type" value="Genomic_DNA"/>
</dbReference>
<dbReference type="SUPFAM" id="SSF47473">
    <property type="entry name" value="EF-hand"/>
    <property type="match status" value="1"/>
</dbReference>
<feature type="region of interest" description="Disordered" evidence="2">
    <location>
        <begin position="372"/>
        <end position="407"/>
    </location>
</feature>
<dbReference type="InterPro" id="IPR011889">
    <property type="entry name" value="Liste_lipo_26"/>
</dbReference>
<dbReference type="InterPro" id="IPR002048">
    <property type="entry name" value="EF_hand_dom"/>
</dbReference>
<feature type="domain" description="EF-hand" evidence="4">
    <location>
        <begin position="108"/>
        <end position="143"/>
    </location>
</feature>
<evidence type="ECO:0000313" key="6">
    <source>
        <dbReference type="Proteomes" id="UP000660262"/>
    </source>
</evidence>
<evidence type="ECO:0000256" key="1">
    <source>
        <dbReference type="ARBA" id="ARBA00022837"/>
    </source>
</evidence>
<dbReference type="GO" id="GO:0005509">
    <property type="term" value="F:calcium ion binding"/>
    <property type="evidence" value="ECO:0007669"/>
    <property type="project" value="InterPro"/>
</dbReference>
<evidence type="ECO:0000256" key="2">
    <source>
        <dbReference type="SAM" id="MobiDB-lite"/>
    </source>
</evidence>
<dbReference type="Proteomes" id="UP000660262">
    <property type="component" value="Unassembled WGS sequence"/>
</dbReference>
<dbReference type="InterPro" id="IPR018247">
    <property type="entry name" value="EF_Hand_1_Ca_BS"/>
</dbReference>
<keyword evidence="1" id="KW-0106">Calcium</keyword>
<organism evidence="5 6">
    <name type="scientific">Pycnococcus provasolii</name>
    <dbReference type="NCBI Taxonomy" id="41880"/>
    <lineage>
        <taxon>Eukaryota</taxon>
        <taxon>Viridiplantae</taxon>
        <taxon>Chlorophyta</taxon>
        <taxon>Pseudoscourfieldiophyceae</taxon>
        <taxon>Pseudoscourfieldiales</taxon>
        <taxon>Pycnococcaceae</taxon>
        <taxon>Pycnococcus</taxon>
    </lineage>
</organism>
<keyword evidence="3" id="KW-0472">Membrane</keyword>
<dbReference type="Gene3D" id="1.10.238.10">
    <property type="entry name" value="EF-hand"/>
    <property type="match status" value="1"/>
</dbReference>
<accession>A0A830I5U7</accession>
<evidence type="ECO:0000313" key="5">
    <source>
        <dbReference type="EMBL" id="GHP12467.1"/>
    </source>
</evidence>
<dbReference type="Pfam" id="PF03382">
    <property type="entry name" value="DUF285"/>
    <property type="match status" value="1"/>
</dbReference>
<protein>
    <recommendedName>
        <fullName evidence="4">EF-hand domain-containing protein</fullName>
    </recommendedName>
</protein>
<dbReference type="InterPro" id="IPR005046">
    <property type="entry name" value="DUF285"/>
</dbReference>
<gene>
    <name evidence="5" type="ORF">PPROV_001119500</name>
</gene>
<sequence>MVGGTAAPLGSVREMLHGIKLDELPAPLRTMLARFDKNGNGIIDPDELPIANDDGISIKAFPENVQPILREMDEEGNGKLEMGELTEIFTAHVELKKANKEGSIAIKTLPKEIQATLKVFDVDGDGTVAPMELARGAELYKGSKKTAKRLMTFSGVLLLILCALVGVIVGLVAVVVENSKETKTDSKTGITYAKGSSKPSATAKVTKTDSIYNAVKKSASALRAIGSLTLGKPDGSSLIYTVTGAETHGGAPGKANAVAFYSARGDVINVTATSLNVTKEDGTIVMTDTFVAERSRRRRLLDSGSTGACNNKRPGYGPEKKCQDKWTDSYCDNPDNPVYETQKGCTSCTAGEGKWCLFEGGGGDWCSCDPPGTSPTQGSTATSNDETDSVGATTAAPTTATDTNDDDKIKKLEGDLAAKEKEISKLKKALAANEDCLEAAQSKLVVASNADLQERVRVWLHSDQGNMRQCATSLYGEISELDTSKVTSMKDTFNQAASFNQDISKWDTSKVTDMTNMFFRATAFDHDISNWNTSKVTSMGNMFNYAIAFNQDISNWDTSKVTNMDHMFSSAAFNQDISNWDTSKVTDMDGMFDGAQAFNQDISNWDTSKVTDMGNMFNFAKAFNQDISNWDTSKVTNMYGMFHDADAFNANQKITVSCENNKCTLKKP</sequence>
<proteinExistence type="predicted"/>
<evidence type="ECO:0000259" key="4">
    <source>
        <dbReference type="PROSITE" id="PS50222"/>
    </source>
</evidence>
<feature type="compositionally biased region" description="Polar residues" evidence="2">
    <location>
        <begin position="374"/>
        <end position="384"/>
    </location>
</feature>
<name>A0A830I5U7_9CHLO</name>
<dbReference type="AlphaFoldDB" id="A0A830I5U7"/>
<dbReference type="SMART" id="SM00054">
    <property type="entry name" value="EFh"/>
    <property type="match status" value="3"/>
</dbReference>
<dbReference type="OrthoDB" id="198097at2759"/>
<evidence type="ECO:0000256" key="3">
    <source>
        <dbReference type="SAM" id="Phobius"/>
    </source>
</evidence>